<evidence type="ECO:0000313" key="3">
    <source>
        <dbReference type="EMBL" id="QGA80023.1"/>
    </source>
</evidence>
<organism evidence="3 4">
    <name type="scientific">Candidatus Nanohalobium constans</name>
    <dbReference type="NCBI Taxonomy" id="2565781"/>
    <lineage>
        <taxon>Archaea</taxon>
        <taxon>Candidatus Nanohalarchaeota</taxon>
        <taxon>Candidatus Nanohalobia</taxon>
        <taxon>Candidatus Nanohalobiales</taxon>
        <taxon>Candidatus Nanohalobiaceae</taxon>
        <taxon>Candidatus Nanohalobium</taxon>
    </lineage>
</organism>
<dbReference type="NCBIfam" id="NF003302">
    <property type="entry name" value="PRK04302.1"/>
    <property type="match status" value="1"/>
</dbReference>
<accession>A0A5Q0UEL8</accession>
<keyword evidence="4" id="KW-1185">Reference proteome</keyword>
<dbReference type="GO" id="GO:0006096">
    <property type="term" value="P:glycolytic process"/>
    <property type="evidence" value="ECO:0007669"/>
    <property type="project" value="UniProtKB-UniRule"/>
</dbReference>
<dbReference type="OrthoDB" id="9465at2157"/>
<dbReference type="GO" id="GO:0004807">
    <property type="term" value="F:triose-phosphate isomerase activity"/>
    <property type="evidence" value="ECO:0007669"/>
    <property type="project" value="UniProtKB-UniRule"/>
</dbReference>
<evidence type="ECO:0000256" key="1">
    <source>
        <dbReference type="ARBA" id="ARBA00023235"/>
    </source>
</evidence>
<comment type="similarity">
    <text evidence="2">Belongs to the triosephosphate isomerase family.</text>
</comment>
<comment type="pathway">
    <text evidence="2">Carbohydrate biosynthesis; gluconeogenesis.</text>
</comment>
<dbReference type="GeneID" id="42364495"/>
<dbReference type="EC" id="5.3.1.1" evidence="2"/>
<dbReference type="CDD" id="cd00311">
    <property type="entry name" value="TIM"/>
    <property type="match status" value="1"/>
</dbReference>
<evidence type="ECO:0000313" key="4">
    <source>
        <dbReference type="Proteomes" id="UP000377803"/>
    </source>
</evidence>
<dbReference type="GO" id="GO:0046166">
    <property type="term" value="P:glyceraldehyde-3-phosphate biosynthetic process"/>
    <property type="evidence" value="ECO:0007669"/>
    <property type="project" value="TreeGrafter"/>
</dbReference>
<comment type="catalytic activity">
    <reaction evidence="2">
        <text>D-glyceraldehyde 3-phosphate = dihydroxyacetone phosphate</text>
        <dbReference type="Rhea" id="RHEA:18585"/>
        <dbReference type="ChEBI" id="CHEBI:57642"/>
        <dbReference type="ChEBI" id="CHEBI:59776"/>
        <dbReference type="EC" id="5.3.1.1"/>
    </reaction>
</comment>
<proteinExistence type="inferred from homology"/>
<dbReference type="Gene3D" id="3.20.20.70">
    <property type="entry name" value="Aldolase class I"/>
    <property type="match status" value="1"/>
</dbReference>
<keyword evidence="2" id="KW-0324">Glycolysis</keyword>
<dbReference type="GO" id="GO:0005829">
    <property type="term" value="C:cytosol"/>
    <property type="evidence" value="ECO:0007669"/>
    <property type="project" value="TreeGrafter"/>
</dbReference>
<keyword evidence="2" id="KW-0963">Cytoplasm</keyword>
<dbReference type="Proteomes" id="UP000377803">
    <property type="component" value="Chromosome"/>
</dbReference>
<dbReference type="NCBIfam" id="TIGR00419">
    <property type="entry name" value="tim"/>
    <property type="match status" value="1"/>
</dbReference>
<dbReference type="GO" id="GO:0006094">
    <property type="term" value="P:gluconeogenesis"/>
    <property type="evidence" value="ECO:0007669"/>
    <property type="project" value="UniProtKB-UniPathway"/>
</dbReference>
<dbReference type="Pfam" id="PF00121">
    <property type="entry name" value="TIM"/>
    <property type="match status" value="1"/>
</dbReference>
<dbReference type="GO" id="GO:0019563">
    <property type="term" value="P:glycerol catabolic process"/>
    <property type="evidence" value="ECO:0007669"/>
    <property type="project" value="TreeGrafter"/>
</dbReference>
<sequence length="213" mass="23038">MLIINYKAYEKAIGNNSENITEKIRNSASETDKKIVVSPQTADLARLNGFELEVFAQHTDPVEKGSHTGSNQLKALEDAGITGTLINHSEKRLEDKVIEKTVKKCGKEGLTSVVCAQSPEECRKYSEFNPDYIAFEPPELIGSDTAVSTAEPDLIEEAVKASGDIPTLTGAGIKSKKDVEKSIELGCKGVLVASGVIKSENVEKEVRELCEGL</sequence>
<name>A0A5Q0UEL8_9ARCH</name>
<dbReference type="EMBL" id="CP040089">
    <property type="protein sequence ID" value="QGA80023.1"/>
    <property type="molecule type" value="Genomic_DNA"/>
</dbReference>
<dbReference type="PROSITE" id="PS51440">
    <property type="entry name" value="TIM_2"/>
    <property type="match status" value="1"/>
</dbReference>
<dbReference type="PANTHER" id="PTHR21139:SF42">
    <property type="entry name" value="TRIOSEPHOSPHATE ISOMERASE"/>
    <property type="match status" value="1"/>
</dbReference>
<dbReference type="InterPro" id="IPR035990">
    <property type="entry name" value="TIM_sf"/>
</dbReference>
<dbReference type="InterPro" id="IPR013785">
    <property type="entry name" value="Aldolase_TIM"/>
</dbReference>
<dbReference type="PANTHER" id="PTHR21139">
    <property type="entry name" value="TRIOSEPHOSPHATE ISOMERASE"/>
    <property type="match status" value="1"/>
</dbReference>
<dbReference type="RefSeq" id="WP_153549760.1">
    <property type="nucleotide sequence ID" value="NZ_CP040089.1"/>
</dbReference>
<dbReference type="SUPFAM" id="SSF51351">
    <property type="entry name" value="Triosephosphate isomerase (TIM)"/>
    <property type="match status" value="1"/>
</dbReference>
<keyword evidence="2" id="KW-0312">Gluconeogenesis</keyword>
<dbReference type="UniPathway" id="UPA00109">
    <property type="reaction ID" value="UER00189"/>
</dbReference>
<dbReference type="UniPathway" id="UPA00138"/>
<gene>
    <name evidence="3" type="primary">tpiA</name>
    <name evidence="3" type="ORF">LC1Nh_0115</name>
</gene>
<keyword evidence="1 2" id="KW-0413">Isomerase</keyword>
<evidence type="ECO:0000256" key="2">
    <source>
        <dbReference type="RuleBase" id="RU363013"/>
    </source>
</evidence>
<dbReference type="InterPro" id="IPR000652">
    <property type="entry name" value="Triosephosphate_isomerase"/>
</dbReference>
<dbReference type="KEGG" id="ncon:LC1Nh_0115"/>
<comment type="pathway">
    <text evidence="2">Carbohydrate degradation; glycolysis; D-glyceraldehyde 3-phosphate from glycerone phosphate: step 1/1.</text>
</comment>
<protein>
    <recommendedName>
        <fullName evidence="2">Triosephosphate isomerase</fullName>
        <ecNumber evidence="2">5.3.1.1</ecNumber>
    </recommendedName>
</protein>
<dbReference type="AlphaFoldDB" id="A0A5Q0UEL8"/>
<comment type="subcellular location">
    <subcellularLocation>
        <location evidence="2">Cytoplasm</location>
    </subcellularLocation>
</comment>
<reference evidence="4" key="1">
    <citation type="submission" date="2019-05" db="EMBL/GenBank/DDBJ databases">
        <title>Candidatus Nanohalobium constans, a novel model system to study the DPANN nano-sized archaea: genomic and physiological characterization of a nanoarchaeon co-cultured with its chitinotrophic host.</title>
        <authorList>
            <person name="La Cono V."/>
            <person name="Arcadi E."/>
            <person name="Crisafi F."/>
            <person name="Denaro R."/>
            <person name="La Spada G."/>
            <person name="Messina E."/>
            <person name="Smedile F."/>
            <person name="Toshchakov S.V."/>
            <person name="Shevchenko M.A."/>
            <person name="Golyshin P.N."/>
            <person name="Golyshina O.V."/>
            <person name="Ferrer M."/>
            <person name="Rohde M."/>
            <person name="Mushegian A."/>
            <person name="Sorokin D.Y."/>
            <person name="Giuliano L."/>
            <person name="Yakimov M.M."/>
        </authorList>
    </citation>
    <scope>NUCLEOTIDE SEQUENCE [LARGE SCALE GENOMIC DNA]</scope>
    <source>
        <strain evidence="4">LC1Nh</strain>
    </source>
</reference>